<evidence type="ECO:0008006" key="5">
    <source>
        <dbReference type="Google" id="ProtNLM"/>
    </source>
</evidence>
<protein>
    <recommendedName>
        <fullName evidence="5">Pre-rRNA-processing protein TSR2 homolog</fullName>
    </recommendedName>
</protein>
<comment type="caution">
    <text evidence="3">The sequence shown here is derived from an EMBL/GenBank/DDBJ whole genome shotgun (WGS) entry which is preliminary data.</text>
</comment>
<reference evidence="3 4" key="1">
    <citation type="journal article" date="2020" name="IScience">
        <title>Genome Sequencing of the Endangered Kingdonia uniflora (Circaeasteraceae, Ranunculales) Reveals Potential Mechanisms of Evolutionary Specialization.</title>
        <authorList>
            <person name="Sun Y."/>
            <person name="Deng T."/>
            <person name="Zhang A."/>
            <person name="Moore M.J."/>
            <person name="Landis J.B."/>
            <person name="Lin N."/>
            <person name="Zhang H."/>
            <person name="Zhang X."/>
            <person name="Huang J."/>
            <person name="Zhang X."/>
            <person name="Sun H."/>
            <person name="Wang H."/>
        </authorList>
    </citation>
    <scope>NUCLEOTIDE SEQUENCE [LARGE SCALE GENOMIC DNA]</scope>
    <source>
        <strain evidence="3">TB1705</strain>
        <tissue evidence="3">Leaf</tissue>
    </source>
</reference>
<dbReference type="GO" id="GO:0006364">
    <property type="term" value="P:rRNA processing"/>
    <property type="evidence" value="ECO:0007669"/>
    <property type="project" value="UniProtKB-KW"/>
</dbReference>
<dbReference type="Proteomes" id="UP000541444">
    <property type="component" value="Unassembled WGS sequence"/>
</dbReference>
<dbReference type="AlphaFoldDB" id="A0A7J7NCL6"/>
<comment type="similarity">
    <text evidence="1">Belongs to the TSR2 family.</text>
</comment>
<gene>
    <name evidence="3" type="ORF">GIB67_032826</name>
</gene>
<accession>A0A7J7NCL6</accession>
<dbReference type="PANTHER" id="PTHR21250">
    <property type="entry name" value="PRE-RRNA-PROCESSING PROTEIN TSR2 HOMOLOG"/>
    <property type="match status" value="1"/>
</dbReference>
<dbReference type="EMBL" id="JACGCM010000923">
    <property type="protein sequence ID" value="KAF6164598.1"/>
    <property type="molecule type" value="Genomic_DNA"/>
</dbReference>
<evidence type="ECO:0000313" key="4">
    <source>
        <dbReference type="Proteomes" id="UP000541444"/>
    </source>
</evidence>
<dbReference type="OrthoDB" id="263560at2759"/>
<name>A0A7J7NCL6_9MAGN</name>
<proteinExistence type="inferred from homology"/>
<keyword evidence="2" id="KW-0698">rRNA processing</keyword>
<evidence type="ECO:0000256" key="1">
    <source>
        <dbReference type="ARBA" id="ARBA00006524"/>
    </source>
</evidence>
<keyword evidence="4" id="KW-1185">Reference proteome</keyword>
<evidence type="ECO:0000313" key="3">
    <source>
        <dbReference type="EMBL" id="KAF6164598.1"/>
    </source>
</evidence>
<dbReference type="Pfam" id="PF10273">
    <property type="entry name" value="WGG"/>
    <property type="match status" value="1"/>
</dbReference>
<organism evidence="3 4">
    <name type="scientific">Kingdonia uniflora</name>
    <dbReference type="NCBI Taxonomy" id="39325"/>
    <lineage>
        <taxon>Eukaryota</taxon>
        <taxon>Viridiplantae</taxon>
        <taxon>Streptophyta</taxon>
        <taxon>Embryophyta</taxon>
        <taxon>Tracheophyta</taxon>
        <taxon>Spermatophyta</taxon>
        <taxon>Magnoliopsida</taxon>
        <taxon>Ranunculales</taxon>
        <taxon>Circaeasteraceae</taxon>
        <taxon>Kingdonia</taxon>
    </lineage>
</organism>
<sequence length="158" mass="17807">MDFNNSGSATPQHLTNDSLPLFFEGINLILSQWTALQIVVDNGFGTRNSRLKTVQQLATDIFSWFSKSRKSLGIEGLDDIIYHAVSVPLSCDFDDGSIESTVNQLWDMHEQFLEGNYGPLEKLRSEANSQSNVVPQSSEVAIKMKTIAKMMRKRHPTW</sequence>
<evidence type="ECO:0000256" key="2">
    <source>
        <dbReference type="ARBA" id="ARBA00022552"/>
    </source>
</evidence>
<dbReference type="InterPro" id="IPR019398">
    <property type="entry name" value="Pre-rRNA_process_TSR2"/>
</dbReference>